<name>A0A0B1ZB42_9PSED</name>
<dbReference type="AlphaFoldDB" id="A0A0B1ZB42"/>
<dbReference type="EMBL" id="JQGJ01000001">
    <property type="protein sequence ID" value="KHK66441.1"/>
    <property type="molecule type" value="Genomic_DNA"/>
</dbReference>
<evidence type="ECO:0000313" key="3">
    <source>
        <dbReference type="Proteomes" id="UP000030949"/>
    </source>
</evidence>
<dbReference type="InterPro" id="IPR041229">
    <property type="entry name" value="HEPN_Apea"/>
</dbReference>
<dbReference type="Proteomes" id="UP000030949">
    <property type="component" value="Unassembled WGS sequence"/>
</dbReference>
<evidence type="ECO:0000313" key="2">
    <source>
        <dbReference type="EMBL" id="KHK66441.1"/>
    </source>
</evidence>
<organism evidence="2 3">
    <name type="scientific">Pseudomonas frederiksbergensis</name>
    <dbReference type="NCBI Taxonomy" id="104087"/>
    <lineage>
        <taxon>Bacteria</taxon>
        <taxon>Pseudomonadati</taxon>
        <taxon>Pseudomonadota</taxon>
        <taxon>Gammaproteobacteria</taxon>
        <taxon>Pseudomonadales</taxon>
        <taxon>Pseudomonadaceae</taxon>
        <taxon>Pseudomonas</taxon>
    </lineage>
</organism>
<evidence type="ECO:0000259" key="1">
    <source>
        <dbReference type="Pfam" id="PF18739"/>
    </source>
</evidence>
<protein>
    <recommendedName>
        <fullName evidence="1">Apea-like HEPN domain-containing protein</fullName>
    </recommendedName>
</protein>
<dbReference type="Pfam" id="PF18739">
    <property type="entry name" value="HEPN_Apea"/>
    <property type="match status" value="1"/>
</dbReference>
<gene>
    <name evidence="2" type="ORF">JZ00_00995</name>
</gene>
<proteinExistence type="predicted"/>
<sequence length="297" mass="34222">MLAWYRAAQDLLMILANSNLTLKWPRVLWKEEGKDVGADFYFRRNTPSREEVRWDETLLPYARIRSVFGKMIETWIDKRKSLGPGINLYLGTRRNKSLYAEHYFVNLVWGLEALDRRVGSSPCEDPNLKNKIQKLQEFVSDAKDLNRSDRKWLRGLLDSRSSERPLSDRLYELLKPVALGIDDAKLKAFTKACADLRNDLSHHGGEREVGDYERFITGVIKNSDALSKLYLLLIINLLGVDEAELRNIVYRDPGSIVFKESFIKADLLPDVDLDAIFERYFAEPRAPQPEAEGDILS</sequence>
<feature type="domain" description="Apea-like HEPN" evidence="1">
    <location>
        <begin position="106"/>
        <end position="242"/>
    </location>
</feature>
<accession>A0A0B1ZB42</accession>
<reference evidence="3" key="1">
    <citation type="submission" date="2015-03" db="EMBL/GenBank/DDBJ databases">
        <title>Pseudomonas frederiksbergensis hydrocarbon degrader.</title>
        <authorList>
            <person name="Brown L.M."/>
            <person name="Ruiz O.N."/>
            <person name="Mueller S."/>
            <person name="Gunasekera T.S."/>
        </authorList>
    </citation>
    <scope>NUCLEOTIDE SEQUENCE [LARGE SCALE GENOMIC DNA]</scope>
    <source>
        <strain evidence="3">SI8</strain>
    </source>
</reference>
<comment type="caution">
    <text evidence="2">The sequence shown here is derived from an EMBL/GenBank/DDBJ whole genome shotgun (WGS) entry which is preliminary data.</text>
</comment>